<dbReference type="Proteomes" id="UP001335729">
    <property type="component" value="Unassembled WGS sequence"/>
</dbReference>
<organism evidence="9 10">
    <name type="scientific">Gordonia prachuapensis</name>
    <dbReference type="NCBI Taxonomy" id="3115651"/>
    <lineage>
        <taxon>Bacteria</taxon>
        <taxon>Bacillati</taxon>
        <taxon>Actinomycetota</taxon>
        <taxon>Actinomycetes</taxon>
        <taxon>Mycobacteriales</taxon>
        <taxon>Gordoniaceae</taxon>
        <taxon>Gordonia</taxon>
    </lineage>
</organism>
<dbReference type="Gene3D" id="1.10.3730.20">
    <property type="match status" value="1"/>
</dbReference>
<protein>
    <submittedName>
        <fullName evidence="9">EamA family transporter</fullName>
    </submittedName>
</protein>
<feature type="transmembrane region" description="Helical" evidence="7">
    <location>
        <begin position="33"/>
        <end position="53"/>
    </location>
</feature>
<keyword evidence="4 7" id="KW-1133">Transmembrane helix</keyword>
<feature type="transmembrane region" description="Helical" evidence="7">
    <location>
        <begin position="138"/>
        <end position="161"/>
    </location>
</feature>
<feature type="transmembrane region" description="Helical" evidence="7">
    <location>
        <begin position="60"/>
        <end position="80"/>
    </location>
</feature>
<name>A0ABU7MXI7_9ACTN</name>
<evidence type="ECO:0000256" key="4">
    <source>
        <dbReference type="ARBA" id="ARBA00022989"/>
    </source>
</evidence>
<feature type="domain" description="EamA" evidence="8">
    <location>
        <begin position="7"/>
        <end position="130"/>
    </location>
</feature>
<dbReference type="PANTHER" id="PTHR32322:SF9">
    <property type="entry name" value="AMINO-ACID METABOLITE EFFLUX PUMP-RELATED"/>
    <property type="match status" value="1"/>
</dbReference>
<feature type="transmembrane region" description="Helical" evidence="7">
    <location>
        <begin position="114"/>
        <end position="132"/>
    </location>
</feature>
<dbReference type="PANTHER" id="PTHR32322">
    <property type="entry name" value="INNER MEMBRANE TRANSPORTER"/>
    <property type="match status" value="1"/>
</dbReference>
<reference evidence="9 10" key="1">
    <citation type="submission" date="2024-01" db="EMBL/GenBank/DDBJ databases">
        <title>Draft genome sequence of Gordonia sp. PKS22-38.</title>
        <authorList>
            <person name="Suphannarot A."/>
            <person name="Mingma R."/>
        </authorList>
    </citation>
    <scope>NUCLEOTIDE SEQUENCE [LARGE SCALE GENOMIC DNA]</scope>
    <source>
        <strain evidence="9 10">PKS22-38</strain>
    </source>
</reference>
<feature type="transmembrane region" description="Helical" evidence="7">
    <location>
        <begin position="253"/>
        <end position="272"/>
    </location>
</feature>
<dbReference type="SUPFAM" id="SSF103481">
    <property type="entry name" value="Multidrug resistance efflux transporter EmrE"/>
    <property type="match status" value="2"/>
</dbReference>
<keyword evidence="10" id="KW-1185">Reference proteome</keyword>
<evidence type="ECO:0000256" key="5">
    <source>
        <dbReference type="ARBA" id="ARBA00023136"/>
    </source>
</evidence>
<evidence type="ECO:0000256" key="6">
    <source>
        <dbReference type="SAM" id="MobiDB-lite"/>
    </source>
</evidence>
<feature type="transmembrane region" description="Helical" evidence="7">
    <location>
        <begin position="278"/>
        <end position="299"/>
    </location>
</feature>
<keyword evidence="3 7" id="KW-0812">Transmembrane</keyword>
<evidence type="ECO:0000313" key="9">
    <source>
        <dbReference type="EMBL" id="MEE4024514.1"/>
    </source>
</evidence>
<keyword evidence="5 7" id="KW-0472">Membrane</keyword>
<comment type="similarity">
    <text evidence="2">Belongs to the EamA transporter family.</text>
</comment>
<feature type="transmembrane region" description="Helical" evidence="7">
    <location>
        <begin position="7"/>
        <end position="27"/>
    </location>
</feature>
<evidence type="ECO:0000256" key="1">
    <source>
        <dbReference type="ARBA" id="ARBA00004141"/>
    </source>
</evidence>
<feature type="transmembrane region" description="Helical" evidence="7">
    <location>
        <begin position="182"/>
        <end position="201"/>
    </location>
</feature>
<feature type="domain" description="EamA" evidence="8">
    <location>
        <begin position="148"/>
        <end position="292"/>
    </location>
</feature>
<evidence type="ECO:0000256" key="2">
    <source>
        <dbReference type="ARBA" id="ARBA00007362"/>
    </source>
</evidence>
<comment type="subcellular location">
    <subcellularLocation>
        <location evidence="1">Membrane</location>
        <topology evidence="1">Multi-pass membrane protein</topology>
    </subcellularLocation>
</comment>
<feature type="transmembrane region" description="Helical" evidence="7">
    <location>
        <begin position="86"/>
        <end position="107"/>
    </location>
</feature>
<feature type="region of interest" description="Disordered" evidence="6">
    <location>
        <begin position="304"/>
        <end position="334"/>
    </location>
</feature>
<accession>A0ABU7MXI7</accession>
<dbReference type="InterPro" id="IPR050638">
    <property type="entry name" value="AA-Vitamin_Transporters"/>
</dbReference>
<evidence type="ECO:0000256" key="3">
    <source>
        <dbReference type="ARBA" id="ARBA00022692"/>
    </source>
</evidence>
<feature type="transmembrane region" description="Helical" evidence="7">
    <location>
        <begin position="221"/>
        <end position="241"/>
    </location>
</feature>
<proteinExistence type="inferred from homology"/>
<comment type="caution">
    <text evidence="9">The sequence shown here is derived from an EMBL/GenBank/DDBJ whole genome shotgun (WGS) entry which is preliminary data.</text>
</comment>
<evidence type="ECO:0000256" key="7">
    <source>
        <dbReference type="SAM" id="Phobius"/>
    </source>
</evidence>
<evidence type="ECO:0000313" key="10">
    <source>
        <dbReference type="Proteomes" id="UP001335729"/>
    </source>
</evidence>
<dbReference type="InterPro" id="IPR000620">
    <property type="entry name" value="EamA_dom"/>
</dbReference>
<dbReference type="Pfam" id="PF00892">
    <property type="entry name" value="EamA"/>
    <property type="match status" value="2"/>
</dbReference>
<evidence type="ECO:0000259" key="8">
    <source>
        <dbReference type="Pfam" id="PF00892"/>
    </source>
</evidence>
<dbReference type="InterPro" id="IPR037185">
    <property type="entry name" value="EmrE-like"/>
</dbReference>
<dbReference type="EMBL" id="JAZDUE010000012">
    <property type="protein sequence ID" value="MEE4024514.1"/>
    <property type="molecule type" value="Genomic_DNA"/>
</dbReference>
<gene>
    <name evidence="9" type="ORF">V1Y59_15620</name>
</gene>
<dbReference type="RefSeq" id="WP_330505874.1">
    <property type="nucleotide sequence ID" value="NZ_JAZDUE010000012.1"/>
</dbReference>
<sequence length="385" mass="40545">MTIRDRLLGLCVVVLWGLNFIAIRLSLDHFPPFFTAALRFAVMAIPVIVFVRFPKVRMTWFLLYAIGFGFVQFAFLFLAMDLGMPTGLASLVLQTSAPFTVLLGVVFLRERMSLLQVIGIAVAVGGMVTIGISRAGEASVGAAAIVPMLLTVAAGLGWAFGNIGSRLAVQGGDSDRDDPLRMTLWMSVVPPIPFALMSLVFDGPTAGIEALSTVASHTGLLAIAGLAYTVVLGTVVGSGLWIHLMSRYPASRVAPMSLLVPIVGITAAWAILGEVPTWVELLGAATVIAGCAAGVLASPGSSARRSAKRVRQRGADPVDGGARVRAGQRHVGEPVDEAAGSIERHRNARLAQPVGVLDALVAERIEPGDDHVRGRESGDVVGQQR</sequence>